<sequence>MSIFNMISKQTSKPIFPIVTTKELSNAEIKFLITKFQSRQKDLEEIQKNADIIMSQGLEFHRLLVARFTDKLLNKDNLSKFELEILNAMFQEEGVELGEFMLISQFMNEENRNKVEYDLKQQGFEFVEDVGFIRIQKYING</sequence>
<geneLocation type="plasmid" evidence="1 2">
    <name>pBFI_1</name>
</geneLocation>
<accession>A0AAN0W4U8</accession>
<gene>
    <name evidence="1" type="ORF">AK40_5785</name>
</gene>
<dbReference type="AlphaFoldDB" id="A0AAN0W4U8"/>
<name>A0AAN0W4U8_BACCE</name>
<evidence type="ECO:0000313" key="2">
    <source>
        <dbReference type="Proteomes" id="UP000031861"/>
    </source>
</evidence>
<keyword evidence="1" id="KW-0614">Plasmid</keyword>
<reference evidence="1 2" key="1">
    <citation type="journal article" date="2015" name="Genome Announc.">
        <title>Complete genome sequences for 35 biothreat assay-relevant bacillus species.</title>
        <authorList>
            <person name="Johnson S.L."/>
            <person name="Daligault H.E."/>
            <person name="Davenport K.W."/>
            <person name="Jaissle J."/>
            <person name="Frey K.G."/>
            <person name="Ladner J.T."/>
            <person name="Broomall S.M."/>
            <person name="Bishop-Lilly K.A."/>
            <person name="Bruce D.C."/>
            <person name="Gibbons H.S."/>
            <person name="Coyne S.R."/>
            <person name="Lo C.C."/>
            <person name="Meincke L."/>
            <person name="Munk A.C."/>
            <person name="Koroleva G.I."/>
            <person name="Rosenzweig C.N."/>
            <person name="Palacios G.F."/>
            <person name="Redden C.L."/>
            <person name="Minogue T.D."/>
            <person name="Chain P.S."/>
        </authorList>
    </citation>
    <scope>NUCLEOTIDE SEQUENCE [LARGE SCALE GENOMIC DNA]</scope>
    <source>
        <strain evidence="1 2">03BB108</strain>
    </source>
</reference>
<evidence type="ECO:0000313" key="1">
    <source>
        <dbReference type="EMBL" id="AJI08894.1"/>
    </source>
</evidence>
<organism evidence="1 2">
    <name type="scientific">Bacillus cereus 03BB108</name>
    <dbReference type="NCBI Taxonomy" id="451709"/>
    <lineage>
        <taxon>Bacteria</taxon>
        <taxon>Bacillati</taxon>
        <taxon>Bacillota</taxon>
        <taxon>Bacilli</taxon>
        <taxon>Bacillales</taxon>
        <taxon>Bacillaceae</taxon>
        <taxon>Bacillus</taxon>
        <taxon>Bacillus cereus group</taxon>
    </lineage>
</organism>
<protein>
    <submittedName>
        <fullName evidence="1">Uncharacterized protein</fullName>
    </submittedName>
</protein>
<dbReference type="EMBL" id="CP009639">
    <property type="protein sequence ID" value="AJI08894.1"/>
    <property type="molecule type" value="Genomic_DNA"/>
</dbReference>
<proteinExistence type="predicted"/>
<dbReference type="Proteomes" id="UP000031861">
    <property type="component" value="Plasmid pBFI_1"/>
</dbReference>